<reference evidence="9 10" key="1">
    <citation type="submission" date="2020-05" db="EMBL/GenBank/DDBJ databases">
        <title>Sulfurimonas marisnigri, sp. nov., and Sulfurimonas baltica, sp. nov., manganese oxide reducing chemolithoautotrophs of the class Epsilonproteobacteria isolated from the pelagic redoxclines of the Black and Baltic Seas and emended description of the genus Sulfurimonas.</title>
        <authorList>
            <person name="Henkel J.V."/>
            <person name="Laudan C."/>
            <person name="Werner J."/>
            <person name="Neu T."/>
            <person name="Plewe S."/>
            <person name="Sproer C."/>
            <person name="Bunk B."/>
            <person name="Schulz-Vogt H.N."/>
        </authorList>
    </citation>
    <scope>NUCLEOTIDE SEQUENCE [LARGE SCALE GENOMIC DNA]</scope>
    <source>
        <strain evidence="9 10">SoZ1</strain>
    </source>
</reference>
<dbReference type="Gene3D" id="1.20.58.340">
    <property type="entry name" value="Magnesium transport protein CorA, transmembrane region"/>
    <property type="match status" value="2"/>
</dbReference>
<comment type="similarity">
    <text evidence="2">Belongs to the CorA metal ion transporter (MIT) (TC 1.A.35) family.</text>
</comment>
<dbReference type="KEGG" id="smas:HUE87_07280"/>
<keyword evidence="10" id="KW-1185">Reference proteome</keyword>
<evidence type="ECO:0000256" key="3">
    <source>
        <dbReference type="ARBA" id="ARBA00022448"/>
    </source>
</evidence>
<dbReference type="AlphaFoldDB" id="A0A7S7LYH1"/>
<evidence type="ECO:0000256" key="8">
    <source>
        <dbReference type="SAM" id="Phobius"/>
    </source>
</evidence>
<keyword evidence="7 8" id="KW-0472">Membrane</keyword>
<comment type="subcellular location">
    <subcellularLocation>
        <location evidence="1">Cell membrane</location>
        <topology evidence="1">Multi-pass membrane protein</topology>
    </subcellularLocation>
</comment>
<dbReference type="RefSeq" id="WP_194365542.1">
    <property type="nucleotide sequence ID" value="NZ_CP054493.1"/>
</dbReference>
<dbReference type="GO" id="GO:0015095">
    <property type="term" value="F:magnesium ion transmembrane transporter activity"/>
    <property type="evidence" value="ECO:0007669"/>
    <property type="project" value="TreeGrafter"/>
</dbReference>
<dbReference type="SUPFAM" id="SSF144083">
    <property type="entry name" value="Magnesium transport protein CorA, transmembrane region"/>
    <property type="match status" value="1"/>
</dbReference>
<dbReference type="PANTHER" id="PTHR46494">
    <property type="entry name" value="CORA FAMILY METAL ION TRANSPORTER (EUROFUNG)"/>
    <property type="match status" value="1"/>
</dbReference>
<dbReference type="GO" id="GO:0005886">
    <property type="term" value="C:plasma membrane"/>
    <property type="evidence" value="ECO:0007669"/>
    <property type="project" value="UniProtKB-SubCell"/>
</dbReference>
<dbReference type="SUPFAM" id="SSF143865">
    <property type="entry name" value="CorA soluble domain-like"/>
    <property type="match status" value="1"/>
</dbReference>
<dbReference type="InterPro" id="IPR002523">
    <property type="entry name" value="MgTranspt_CorA/ZnTranspt_ZntB"/>
</dbReference>
<dbReference type="InterPro" id="IPR045863">
    <property type="entry name" value="CorA_TM1_TM2"/>
</dbReference>
<accession>A0A7S7LYH1</accession>
<evidence type="ECO:0000256" key="5">
    <source>
        <dbReference type="ARBA" id="ARBA00022692"/>
    </source>
</evidence>
<evidence type="ECO:0000256" key="2">
    <source>
        <dbReference type="ARBA" id="ARBA00009765"/>
    </source>
</evidence>
<keyword evidence="6 8" id="KW-1133">Transmembrane helix</keyword>
<keyword evidence="5 8" id="KW-0812">Transmembrane</keyword>
<keyword evidence="4" id="KW-1003">Cell membrane</keyword>
<gene>
    <name evidence="9" type="ORF">HUE87_07280</name>
</gene>
<protein>
    <submittedName>
        <fullName evidence="9">Magnesium transporter</fullName>
    </submittedName>
</protein>
<dbReference type="Pfam" id="PF01544">
    <property type="entry name" value="CorA"/>
    <property type="match status" value="1"/>
</dbReference>
<dbReference type="EMBL" id="CP054493">
    <property type="protein sequence ID" value="QOY53707.1"/>
    <property type="molecule type" value="Genomic_DNA"/>
</dbReference>
<evidence type="ECO:0000256" key="4">
    <source>
        <dbReference type="ARBA" id="ARBA00022475"/>
    </source>
</evidence>
<dbReference type="Proteomes" id="UP000593836">
    <property type="component" value="Chromosome"/>
</dbReference>
<keyword evidence="3" id="KW-0813">Transport</keyword>
<sequence length="263" mass="30641">MKKIEELIDTLHLEDLRNELHPSFFDENDGYDMLIVRLPIIKEDLEVKSIGFITTQDKSYIYNKGKKIFEDIGDKFEGPYKIIDKTLDDFLKSFTGYQDKVVDMEELLYEDKITDDFMKNWLDLKRDILRIERVLLRASLTMNEVIKFNNKDENFPINSYIDLHEHMDRTMRSAELQLSKLDYIYNFYTARINEKMNKMIYILTLISAVFLPLNLLVGFFGMNTSGLPFADGKGGTLSAVLLMLSLLAITSGVLYFYKGRAGR</sequence>
<dbReference type="GO" id="GO:0050897">
    <property type="term" value="F:cobalt ion binding"/>
    <property type="evidence" value="ECO:0007669"/>
    <property type="project" value="TreeGrafter"/>
</dbReference>
<feature type="transmembrane region" description="Helical" evidence="8">
    <location>
        <begin position="200"/>
        <end position="222"/>
    </location>
</feature>
<evidence type="ECO:0000256" key="1">
    <source>
        <dbReference type="ARBA" id="ARBA00004651"/>
    </source>
</evidence>
<organism evidence="9 10">
    <name type="scientific">Candidatus Sulfurimonas marisnigri</name>
    <dbReference type="NCBI Taxonomy" id="2740405"/>
    <lineage>
        <taxon>Bacteria</taxon>
        <taxon>Pseudomonadati</taxon>
        <taxon>Campylobacterota</taxon>
        <taxon>Epsilonproteobacteria</taxon>
        <taxon>Campylobacterales</taxon>
        <taxon>Sulfurimonadaceae</taxon>
        <taxon>Sulfurimonas</taxon>
    </lineage>
</organism>
<dbReference type="PANTHER" id="PTHR46494:SF1">
    <property type="entry name" value="CORA FAMILY METAL ION TRANSPORTER (EUROFUNG)"/>
    <property type="match status" value="1"/>
</dbReference>
<dbReference type="GO" id="GO:0015087">
    <property type="term" value="F:cobalt ion transmembrane transporter activity"/>
    <property type="evidence" value="ECO:0007669"/>
    <property type="project" value="TreeGrafter"/>
</dbReference>
<evidence type="ECO:0000256" key="6">
    <source>
        <dbReference type="ARBA" id="ARBA00022989"/>
    </source>
</evidence>
<evidence type="ECO:0000313" key="9">
    <source>
        <dbReference type="EMBL" id="QOY53707.1"/>
    </source>
</evidence>
<dbReference type="InterPro" id="IPR045861">
    <property type="entry name" value="CorA_cytoplasmic_dom"/>
</dbReference>
<name>A0A7S7LYH1_9BACT</name>
<feature type="transmembrane region" description="Helical" evidence="8">
    <location>
        <begin position="234"/>
        <end position="257"/>
    </location>
</feature>
<proteinExistence type="inferred from homology"/>
<evidence type="ECO:0000313" key="10">
    <source>
        <dbReference type="Proteomes" id="UP000593836"/>
    </source>
</evidence>
<evidence type="ECO:0000256" key="7">
    <source>
        <dbReference type="ARBA" id="ARBA00023136"/>
    </source>
</evidence>
<dbReference type="GO" id="GO:0000287">
    <property type="term" value="F:magnesium ion binding"/>
    <property type="evidence" value="ECO:0007669"/>
    <property type="project" value="TreeGrafter"/>
</dbReference>